<reference evidence="1" key="1">
    <citation type="journal article" date="2017" name="Oncotarget">
        <title>pSY153-MDR, a p12969-DIM-related mega plasmid carrying blaIMP-45 and armA, from clinical Pseudomonas putida.</title>
        <authorList>
            <person name="Yuan M."/>
            <person name="Chen H."/>
            <person name="Zhu X."/>
            <person name="Feng J."/>
            <person name="Zhan Z."/>
            <person name="Zhang D."/>
            <person name="Chen X."/>
            <person name="Zhao X."/>
            <person name="Lu J."/>
            <person name="Xu J."/>
            <person name="Zhou D."/>
            <person name="Li J."/>
        </authorList>
    </citation>
    <scope>NUCLEOTIDE SEQUENCE</scope>
    <source>
        <strain evidence="1">SY153</strain>
        <plasmid evidence="1">pSY153-MDR</plasmid>
    </source>
</reference>
<organism evidence="1">
    <name type="scientific">Pseudomonas putida</name>
    <name type="common">Arthrobacter siderocapsulatus</name>
    <dbReference type="NCBI Taxonomy" id="303"/>
    <lineage>
        <taxon>Bacteria</taxon>
        <taxon>Pseudomonadati</taxon>
        <taxon>Pseudomonadota</taxon>
        <taxon>Gammaproteobacteria</taxon>
        <taxon>Pseudomonadales</taxon>
        <taxon>Pseudomonadaceae</taxon>
        <taxon>Pseudomonas</taxon>
    </lineage>
</organism>
<evidence type="ECO:0000313" key="1">
    <source>
        <dbReference type="EMBL" id="ASU52358.1"/>
    </source>
</evidence>
<keyword evidence="1" id="KW-0614">Plasmid</keyword>
<accession>A0A223Q3Z2</accession>
<dbReference type="AlphaFoldDB" id="A0A223Q3Z2"/>
<geneLocation type="plasmid" evidence="1">
    <name>pSY153-MDR</name>
</geneLocation>
<evidence type="ECO:0008006" key="2">
    <source>
        <dbReference type="Google" id="ProtNLM"/>
    </source>
</evidence>
<name>A0A223Q3Z2_PSEPU</name>
<dbReference type="EMBL" id="KY883660">
    <property type="protein sequence ID" value="ASU52358.1"/>
    <property type="molecule type" value="Genomic_DNA"/>
</dbReference>
<protein>
    <recommendedName>
        <fullName evidence="2">Transposase</fullName>
    </recommendedName>
</protein>
<proteinExistence type="predicted"/>
<sequence length="100" mass="11297">MLLHAMVAEAGRDLALESTFYRALHAADQHRHSRIGFVPPAERHRGEDQRVLARRQALYQEARNRIPTRWSGNTCNWTLAGAVTLNPERVQEPQSLKGAA</sequence>